<accession>A0A4Z2GUB8</accession>
<sequence>MSLLMNDASSGRLEKESRAGRQPGCCVCVCMVQNKHLLTQPLCFRQKRSPYHGMFPLTALRCGSLRL</sequence>
<protein>
    <submittedName>
        <fullName evidence="2">Uncharacterized protein</fullName>
    </submittedName>
</protein>
<evidence type="ECO:0000313" key="2">
    <source>
        <dbReference type="EMBL" id="TNN56941.1"/>
    </source>
</evidence>
<keyword evidence="3" id="KW-1185">Reference proteome</keyword>
<evidence type="ECO:0000256" key="1">
    <source>
        <dbReference type="SAM" id="MobiDB-lite"/>
    </source>
</evidence>
<name>A0A4Z2GUB8_9TELE</name>
<reference evidence="2 3" key="1">
    <citation type="submission" date="2019-03" db="EMBL/GenBank/DDBJ databases">
        <title>First draft genome of Liparis tanakae, snailfish: a comprehensive survey of snailfish specific genes.</title>
        <authorList>
            <person name="Kim W."/>
            <person name="Song I."/>
            <person name="Jeong J.-H."/>
            <person name="Kim D."/>
            <person name="Kim S."/>
            <person name="Ryu S."/>
            <person name="Song J.Y."/>
            <person name="Lee S.K."/>
        </authorList>
    </citation>
    <scope>NUCLEOTIDE SEQUENCE [LARGE SCALE GENOMIC DNA]</scope>
    <source>
        <tissue evidence="2">Muscle</tissue>
    </source>
</reference>
<dbReference type="Proteomes" id="UP000314294">
    <property type="component" value="Unassembled WGS sequence"/>
</dbReference>
<comment type="caution">
    <text evidence="2">The sequence shown here is derived from an EMBL/GenBank/DDBJ whole genome shotgun (WGS) entry which is preliminary data.</text>
</comment>
<evidence type="ECO:0000313" key="3">
    <source>
        <dbReference type="Proteomes" id="UP000314294"/>
    </source>
</evidence>
<dbReference type="EMBL" id="SRLO01000417">
    <property type="protein sequence ID" value="TNN56941.1"/>
    <property type="molecule type" value="Genomic_DNA"/>
</dbReference>
<organism evidence="2 3">
    <name type="scientific">Liparis tanakae</name>
    <name type="common">Tanaka's snailfish</name>
    <dbReference type="NCBI Taxonomy" id="230148"/>
    <lineage>
        <taxon>Eukaryota</taxon>
        <taxon>Metazoa</taxon>
        <taxon>Chordata</taxon>
        <taxon>Craniata</taxon>
        <taxon>Vertebrata</taxon>
        <taxon>Euteleostomi</taxon>
        <taxon>Actinopterygii</taxon>
        <taxon>Neopterygii</taxon>
        <taxon>Teleostei</taxon>
        <taxon>Neoteleostei</taxon>
        <taxon>Acanthomorphata</taxon>
        <taxon>Eupercaria</taxon>
        <taxon>Perciformes</taxon>
        <taxon>Cottioidei</taxon>
        <taxon>Cottales</taxon>
        <taxon>Liparidae</taxon>
        <taxon>Liparis</taxon>
    </lineage>
</organism>
<dbReference type="AlphaFoldDB" id="A0A4Z2GUB8"/>
<feature type="region of interest" description="Disordered" evidence="1">
    <location>
        <begin position="1"/>
        <end position="21"/>
    </location>
</feature>
<proteinExistence type="predicted"/>
<gene>
    <name evidence="2" type="ORF">EYF80_032839</name>
</gene>